<dbReference type="PANTHER" id="PTHR36061:SF3">
    <property type="entry name" value="OS04G0692200 PROTEIN"/>
    <property type="match status" value="1"/>
</dbReference>
<feature type="compositionally biased region" description="Acidic residues" evidence="1">
    <location>
        <begin position="435"/>
        <end position="454"/>
    </location>
</feature>
<evidence type="ECO:0000256" key="1">
    <source>
        <dbReference type="SAM" id="MobiDB-lite"/>
    </source>
</evidence>
<accession>A0AAD5IKE2</accession>
<organism evidence="2 3">
    <name type="scientific">Acer negundo</name>
    <name type="common">Box elder</name>
    <dbReference type="NCBI Taxonomy" id="4023"/>
    <lineage>
        <taxon>Eukaryota</taxon>
        <taxon>Viridiplantae</taxon>
        <taxon>Streptophyta</taxon>
        <taxon>Embryophyta</taxon>
        <taxon>Tracheophyta</taxon>
        <taxon>Spermatophyta</taxon>
        <taxon>Magnoliopsida</taxon>
        <taxon>eudicotyledons</taxon>
        <taxon>Gunneridae</taxon>
        <taxon>Pentapetalae</taxon>
        <taxon>rosids</taxon>
        <taxon>malvids</taxon>
        <taxon>Sapindales</taxon>
        <taxon>Sapindaceae</taxon>
        <taxon>Hippocastanoideae</taxon>
        <taxon>Acereae</taxon>
        <taxon>Acer</taxon>
    </lineage>
</organism>
<proteinExistence type="predicted"/>
<dbReference type="EMBL" id="JAJSOW010000105">
    <property type="protein sequence ID" value="KAI9165958.1"/>
    <property type="molecule type" value="Genomic_DNA"/>
</dbReference>
<feature type="region of interest" description="Disordered" evidence="1">
    <location>
        <begin position="432"/>
        <end position="477"/>
    </location>
</feature>
<protein>
    <submittedName>
        <fullName evidence="2">Uncharacterized protein</fullName>
    </submittedName>
</protein>
<comment type="caution">
    <text evidence="2">The sequence shown here is derived from an EMBL/GenBank/DDBJ whole genome shotgun (WGS) entry which is preliminary data.</text>
</comment>
<reference evidence="2" key="2">
    <citation type="submission" date="2023-02" db="EMBL/GenBank/DDBJ databases">
        <authorList>
            <person name="Swenson N.G."/>
            <person name="Wegrzyn J.L."/>
            <person name="Mcevoy S.L."/>
        </authorList>
    </citation>
    <scope>NUCLEOTIDE SEQUENCE</scope>
    <source>
        <strain evidence="2">91603</strain>
        <tissue evidence="2">Leaf</tissue>
    </source>
</reference>
<dbReference type="PANTHER" id="PTHR36061">
    <property type="match status" value="1"/>
</dbReference>
<dbReference type="Pfam" id="PF12527">
    <property type="entry name" value="DUF3727"/>
    <property type="match status" value="1"/>
</dbReference>
<sequence length="593" mass="66161">MAYSMSFSSPATNLCPTHIHIHPFLSFPLSISVPNQNLAAKLTLQLCLAAAKSQTGPVKKTNNRKKKKKVKNDVEIVDDDDVEIVVDDEIESSDSGSFGYQPTPLPKPPAGFVVDDTGRVLMASNKRIATIVDSTNNYPLECVVRRVFTSSRGDDCMLLCPVDTPVQILKSTNIDGWSAVSDKEVDGILPTAAYALAKIHMHLVHSGFCYTARGGFCYSEDDIFDFRTDDGQDVDGVPTEGVEITCFNLDGAHYMIYTPSDPLLFVAVKDGNGQLQIADDELLDDPAIISAIDEETEFNALVEEEAALLESLLDLDTQCDHDRDNDNRLSKVNYECDIKSKDRDRLVEFIELFGYPYPMFEEHHFTPDHIRSNHMIIGSGYHIFHDLCDNQFSFRFYEVLKPKYGFTSRNLMDENELNIEECGVHLLFGQHLESSDESEEEDESHLEESNEEDESSAKSQTGPVKKTNNRKKKKKVKNDVEIVVDDDDVKIVVDDEIESSDSGSFGYQPTPLPKPPAGFVVDDTGRVLMASNQRIATIVDSTNNYPLECVVRRVFTSSRGDDCMLLCPVDTPVQILQSTNIDGWSAVFLLLSM</sequence>
<dbReference type="Proteomes" id="UP001064489">
    <property type="component" value="Chromosome 10"/>
</dbReference>
<dbReference type="InterPro" id="IPR022203">
    <property type="entry name" value="DUF3727"/>
</dbReference>
<feature type="compositionally biased region" description="Basic residues" evidence="1">
    <location>
        <begin position="467"/>
        <end position="476"/>
    </location>
</feature>
<dbReference type="AlphaFoldDB" id="A0AAD5IKE2"/>
<evidence type="ECO:0000313" key="3">
    <source>
        <dbReference type="Proteomes" id="UP001064489"/>
    </source>
</evidence>
<name>A0AAD5IKE2_ACENE</name>
<evidence type="ECO:0000313" key="2">
    <source>
        <dbReference type="EMBL" id="KAI9165958.1"/>
    </source>
</evidence>
<reference evidence="2" key="1">
    <citation type="journal article" date="2022" name="Plant J.">
        <title>Strategies of tolerance reflected in two North American maple genomes.</title>
        <authorList>
            <person name="McEvoy S.L."/>
            <person name="Sezen U.U."/>
            <person name="Trouern-Trend A."/>
            <person name="McMahon S.M."/>
            <person name="Schaberg P.G."/>
            <person name="Yang J."/>
            <person name="Wegrzyn J.L."/>
            <person name="Swenson N.G."/>
        </authorList>
    </citation>
    <scope>NUCLEOTIDE SEQUENCE</scope>
    <source>
        <strain evidence="2">91603</strain>
    </source>
</reference>
<gene>
    <name evidence="2" type="ORF">LWI28_023685</name>
</gene>
<keyword evidence="3" id="KW-1185">Reference proteome</keyword>